<dbReference type="PANTHER" id="PTHR30118">
    <property type="entry name" value="HTH-TYPE TRANSCRIPTIONAL REGULATOR LEUO-RELATED"/>
    <property type="match status" value="1"/>
</dbReference>
<keyword evidence="3" id="KW-0238">DNA-binding</keyword>
<dbReference type="Pfam" id="PF03466">
    <property type="entry name" value="LysR_substrate"/>
    <property type="match status" value="1"/>
</dbReference>
<feature type="domain" description="HTH lysR-type" evidence="5">
    <location>
        <begin position="8"/>
        <end position="65"/>
    </location>
</feature>
<dbReference type="Gene3D" id="1.10.10.10">
    <property type="entry name" value="Winged helix-like DNA-binding domain superfamily/Winged helix DNA-binding domain"/>
    <property type="match status" value="1"/>
</dbReference>
<dbReference type="OrthoDB" id="8557381at2"/>
<keyword evidence="2" id="KW-0805">Transcription regulation</keyword>
<evidence type="ECO:0000313" key="6">
    <source>
        <dbReference type="EMBL" id="RYU46433.1"/>
    </source>
</evidence>
<protein>
    <submittedName>
        <fullName evidence="6">LysR family transcriptional regulator</fullName>
    </submittedName>
</protein>
<dbReference type="PANTHER" id="PTHR30118:SF6">
    <property type="entry name" value="HTH-TYPE TRANSCRIPTIONAL REGULATOR LEUO"/>
    <property type="match status" value="1"/>
</dbReference>
<evidence type="ECO:0000256" key="3">
    <source>
        <dbReference type="ARBA" id="ARBA00023125"/>
    </source>
</evidence>
<evidence type="ECO:0000259" key="5">
    <source>
        <dbReference type="PROSITE" id="PS50931"/>
    </source>
</evidence>
<dbReference type="SUPFAM" id="SSF53850">
    <property type="entry name" value="Periplasmic binding protein-like II"/>
    <property type="match status" value="1"/>
</dbReference>
<dbReference type="SUPFAM" id="SSF46785">
    <property type="entry name" value="Winged helix' DNA-binding domain"/>
    <property type="match status" value="1"/>
</dbReference>
<dbReference type="PROSITE" id="PS50931">
    <property type="entry name" value="HTH_LYSR"/>
    <property type="match status" value="1"/>
</dbReference>
<evidence type="ECO:0000256" key="1">
    <source>
        <dbReference type="ARBA" id="ARBA00009437"/>
    </source>
</evidence>
<dbReference type="InterPro" id="IPR005119">
    <property type="entry name" value="LysR_subst-bd"/>
</dbReference>
<dbReference type="Gene3D" id="3.40.190.10">
    <property type="entry name" value="Periplasmic binding protein-like II"/>
    <property type="match status" value="2"/>
</dbReference>
<comment type="caution">
    <text evidence="6">The sequence shown here is derived from an EMBL/GenBank/DDBJ whole genome shotgun (WGS) entry which is preliminary data.</text>
</comment>
<organism evidence="6 7">
    <name type="scientific">Aliivibrio finisterrensis</name>
    <dbReference type="NCBI Taxonomy" id="511998"/>
    <lineage>
        <taxon>Bacteria</taxon>
        <taxon>Pseudomonadati</taxon>
        <taxon>Pseudomonadota</taxon>
        <taxon>Gammaproteobacteria</taxon>
        <taxon>Vibrionales</taxon>
        <taxon>Vibrionaceae</taxon>
        <taxon>Aliivibrio</taxon>
    </lineage>
</organism>
<name>A0A4Q5KJR1_9GAMM</name>
<dbReference type="InterPro" id="IPR000847">
    <property type="entry name" value="LysR_HTH_N"/>
</dbReference>
<reference evidence="6 7" key="1">
    <citation type="submission" date="2019-02" db="EMBL/GenBank/DDBJ databases">
        <title>Genome sequences of Aliivibrio finisterrensis strains from farmed Atlantic salmon.</title>
        <authorList>
            <person name="Bowman J.P."/>
        </authorList>
    </citation>
    <scope>NUCLEOTIDE SEQUENCE [LARGE SCALE GENOMIC DNA]</scope>
    <source>
        <strain evidence="6 7">A32</strain>
    </source>
</reference>
<gene>
    <name evidence="6" type="ORF">ERW49_10085</name>
</gene>
<dbReference type="EMBL" id="SEZJ01000007">
    <property type="protein sequence ID" value="RYU46433.1"/>
    <property type="molecule type" value="Genomic_DNA"/>
</dbReference>
<dbReference type="GO" id="GO:0003700">
    <property type="term" value="F:DNA-binding transcription factor activity"/>
    <property type="evidence" value="ECO:0007669"/>
    <property type="project" value="InterPro"/>
</dbReference>
<dbReference type="PRINTS" id="PR00039">
    <property type="entry name" value="HTHLYSR"/>
</dbReference>
<proteinExistence type="inferred from homology"/>
<dbReference type="AlphaFoldDB" id="A0A4Q5KJR1"/>
<dbReference type="Pfam" id="PF00126">
    <property type="entry name" value="HTH_1"/>
    <property type="match status" value="1"/>
</dbReference>
<evidence type="ECO:0000313" key="7">
    <source>
        <dbReference type="Proteomes" id="UP000293465"/>
    </source>
</evidence>
<dbReference type="CDD" id="cd08466">
    <property type="entry name" value="PBP2_LeuO"/>
    <property type="match status" value="1"/>
</dbReference>
<evidence type="ECO:0000256" key="2">
    <source>
        <dbReference type="ARBA" id="ARBA00023015"/>
    </source>
</evidence>
<sequence>MTVIMKSTELNLIPIFVAIYEESNLSKAAARMDISQPAVSKALKRLREIYDDPLFHRSTTGVESTVFASDIYPAMSAALKNFTSTLSASREFDPKTSNRIFSIAVVSTVTHSFIPRLVRQIRQAAPHIALEIHPQFTEDLEADLRLQRYDLVIDMAIRGRTMLKSEVVYSEKLMVVCSKDHPRIGTSISLEEFLKEEHVAASRWHSRSSLLNGEDIKELEARNIVIRASGALEMMPIIGSTEMIGLMPKSAVDGLGNYYNLKALDLPFEKQEHDLCTIWHPSRTTESGHRWLRQQIQKVAKAEFNEIK</sequence>
<dbReference type="Proteomes" id="UP000293465">
    <property type="component" value="Unassembled WGS sequence"/>
</dbReference>
<keyword evidence="4" id="KW-0804">Transcription</keyword>
<dbReference type="InterPro" id="IPR036390">
    <property type="entry name" value="WH_DNA-bd_sf"/>
</dbReference>
<accession>A0A4Q5KJR1</accession>
<dbReference type="GO" id="GO:0003677">
    <property type="term" value="F:DNA binding"/>
    <property type="evidence" value="ECO:0007669"/>
    <property type="project" value="UniProtKB-KW"/>
</dbReference>
<comment type="similarity">
    <text evidence="1">Belongs to the LysR transcriptional regulatory family.</text>
</comment>
<evidence type="ECO:0000256" key="4">
    <source>
        <dbReference type="ARBA" id="ARBA00023163"/>
    </source>
</evidence>
<dbReference type="InterPro" id="IPR036388">
    <property type="entry name" value="WH-like_DNA-bd_sf"/>
</dbReference>
<dbReference type="InterPro" id="IPR050389">
    <property type="entry name" value="LysR-type_TF"/>
</dbReference>